<dbReference type="Pfam" id="PF11335">
    <property type="entry name" value="DUF3137"/>
    <property type="match status" value="1"/>
</dbReference>
<sequence length="338" mass="37843">MRADVQGLMHGELGDWLGQQSAMRTEAKAEATSRWTWGAAGLLPVLAFLWFGPFFSGTFTFILTALAIGGVYAWGYMPIAEAKKAIKVGINSAIANSLGVQYAHDVEPGGEFEACRTYGLVPNYDRSDFEDRWFGRLEGHSFELYEAHLEERRGSNKNRRWVTVFRGAIIAMEFGRSFHSTTLLQRAGKHQKWLGLGGRKDNVKFKGHQLAYVDQVHPDFEDIFELWSDDQVEARVLVHPSYIEHLIALEKAFHGEAVRALFTRGSVVIAVESQDLFESGSLDAEGDEARVAEAAAQFEALAGLALAINQNERGRVLQNVERDPIGGQFGRRRRNVRR</sequence>
<dbReference type="Proteomes" id="UP000316343">
    <property type="component" value="Unassembled WGS sequence"/>
</dbReference>
<keyword evidence="1" id="KW-0472">Membrane</keyword>
<comment type="caution">
    <text evidence="2">The sequence shown here is derived from an EMBL/GenBank/DDBJ whole genome shotgun (WGS) entry which is preliminary data.</text>
</comment>
<protein>
    <submittedName>
        <fullName evidence="2">DUF3137 domain-containing protein</fullName>
    </submittedName>
</protein>
<organism evidence="2 3">
    <name type="scientific">Erythrobacter insulae</name>
    <dbReference type="NCBI Taxonomy" id="2584124"/>
    <lineage>
        <taxon>Bacteria</taxon>
        <taxon>Pseudomonadati</taxon>
        <taxon>Pseudomonadota</taxon>
        <taxon>Alphaproteobacteria</taxon>
        <taxon>Sphingomonadales</taxon>
        <taxon>Erythrobacteraceae</taxon>
        <taxon>Erythrobacter/Porphyrobacter group</taxon>
        <taxon>Erythrobacter</taxon>
    </lineage>
</organism>
<dbReference type="EMBL" id="VHJK01000002">
    <property type="protein sequence ID" value="TRD10121.1"/>
    <property type="molecule type" value="Genomic_DNA"/>
</dbReference>
<evidence type="ECO:0000313" key="3">
    <source>
        <dbReference type="Proteomes" id="UP000316343"/>
    </source>
</evidence>
<keyword evidence="1" id="KW-0812">Transmembrane</keyword>
<evidence type="ECO:0000256" key="1">
    <source>
        <dbReference type="SAM" id="Phobius"/>
    </source>
</evidence>
<dbReference type="InterPro" id="IPR021484">
    <property type="entry name" value="DUF3137"/>
</dbReference>
<keyword evidence="3" id="KW-1185">Reference proteome</keyword>
<evidence type="ECO:0000313" key="2">
    <source>
        <dbReference type="EMBL" id="TRD10121.1"/>
    </source>
</evidence>
<feature type="transmembrane region" description="Helical" evidence="1">
    <location>
        <begin position="58"/>
        <end position="77"/>
    </location>
</feature>
<proteinExistence type="predicted"/>
<dbReference type="AlphaFoldDB" id="A0A547P7J9"/>
<feature type="transmembrane region" description="Helical" evidence="1">
    <location>
        <begin position="35"/>
        <end position="52"/>
    </location>
</feature>
<gene>
    <name evidence="2" type="ORF">FGU71_13915</name>
</gene>
<keyword evidence="1" id="KW-1133">Transmembrane helix</keyword>
<name>A0A547P7J9_9SPHN</name>
<dbReference type="OrthoDB" id="4960523at2"/>
<reference evidence="2 3" key="1">
    <citation type="submission" date="2019-06" db="EMBL/GenBank/DDBJ databases">
        <title>Erythrobacter insulae sp. nov., isolated from a tidal flat.</title>
        <authorList>
            <person name="Yoon J.-H."/>
        </authorList>
    </citation>
    <scope>NUCLEOTIDE SEQUENCE [LARGE SCALE GENOMIC DNA]</scope>
    <source>
        <strain evidence="2 3">JBTF-M21</strain>
    </source>
</reference>
<accession>A0A547P7J9</accession>